<evidence type="ECO:0000313" key="6">
    <source>
        <dbReference type="Proteomes" id="UP001216057"/>
    </source>
</evidence>
<gene>
    <name evidence="3 5" type="primary">glpE</name>
    <name evidence="5" type="ORF">P7M32_09925</name>
</gene>
<dbReference type="NCBIfam" id="NF001195">
    <property type="entry name" value="PRK00162.1"/>
    <property type="match status" value="1"/>
</dbReference>
<comment type="function">
    <text evidence="3">Transferase that catalyzes the transfer of sulfur from thiosulfate to thiophilic acceptors such as cyanide or dithiols. May function in a CysM-independent thiosulfate assimilation pathway by catalyzing the conversion of thiosulfate to sulfite, which can then be used for L-cysteine biosynthesis.</text>
</comment>
<comment type="catalytic activity">
    <reaction evidence="3">
        <text>thiosulfate + [thioredoxin]-dithiol = [thioredoxin]-disulfide + hydrogen sulfide + sulfite + 2 H(+)</text>
        <dbReference type="Rhea" id="RHEA:83859"/>
        <dbReference type="Rhea" id="RHEA-COMP:10698"/>
        <dbReference type="Rhea" id="RHEA-COMP:10700"/>
        <dbReference type="ChEBI" id="CHEBI:15378"/>
        <dbReference type="ChEBI" id="CHEBI:17359"/>
        <dbReference type="ChEBI" id="CHEBI:29919"/>
        <dbReference type="ChEBI" id="CHEBI:29950"/>
        <dbReference type="ChEBI" id="CHEBI:33542"/>
        <dbReference type="ChEBI" id="CHEBI:50058"/>
    </reaction>
</comment>
<evidence type="ECO:0000256" key="2">
    <source>
        <dbReference type="ARBA" id="ARBA00022679"/>
    </source>
</evidence>
<comment type="subcellular location">
    <subcellularLocation>
        <location evidence="3">Cytoplasm</location>
    </subcellularLocation>
</comment>
<comment type="caution">
    <text evidence="5">The sequence shown here is derived from an EMBL/GenBank/DDBJ whole genome shotgun (WGS) entry which is preliminary data.</text>
</comment>
<dbReference type="InterPro" id="IPR023695">
    <property type="entry name" value="Thiosulf_sulfurTrfase"/>
</dbReference>
<protein>
    <recommendedName>
        <fullName evidence="3">Thiosulfate sulfurtransferase GlpE</fullName>
        <ecNumber evidence="3">2.8.1.1</ecNumber>
    </recommendedName>
</protein>
<comment type="similarity">
    <text evidence="3">Belongs to the GlpE family.</text>
</comment>
<sequence length="106" mass="11897">MSFTEITPELAWNMMQTKNAALLDVRDAARFAYSRAQGAFHLTDQSYGQFQDIYDFDHPIIVSCYHGVSSRSVAAFLAEQGYDNVYSVIGGFEGWQRAGLPIETAY</sequence>
<keyword evidence="2 3" id="KW-0808">Transferase</keyword>
<keyword evidence="1 3" id="KW-0963">Cytoplasm</keyword>
<dbReference type="InterPro" id="IPR036873">
    <property type="entry name" value="Rhodanese-like_dom_sf"/>
</dbReference>
<feature type="domain" description="Rhodanese" evidence="4">
    <location>
        <begin position="16"/>
        <end position="104"/>
    </location>
</feature>
<evidence type="ECO:0000256" key="1">
    <source>
        <dbReference type="ARBA" id="ARBA00022490"/>
    </source>
</evidence>
<dbReference type="CDD" id="cd01444">
    <property type="entry name" value="GlpE_ST"/>
    <property type="match status" value="1"/>
</dbReference>
<dbReference type="InterPro" id="IPR001763">
    <property type="entry name" value="Rhodanese-like_dom"/>
</dbReference>
<dbReference type="SUPFAM" id="SSF52821">
    <property type="entry name" value="Rhodanese/Cell cycle control phosphatase"/>
    <property type="match status" value="1"/>
</dbReference>
<evidence type="ECO:0000256" key="3">
    <source>
        <dbReference type="HAMAP-Rule" id="MF_01009"/>
    </source>
</evidence>
<reference evidence="5 6" key="1">
    <citation type="submission" date="2023-03" db="EMBL/GenBank/DDBJ databases">
        <title>Classification of Bisgaard taxon 6 and taxon 10 as Exercitatus varius gen. nov., spec. nov.</title>
        <authorList>
            <person name="Christensen H."/>
        </authorList>
    </citation>
    <scope>NUCLEOTIDE SEQUENCE [LARGE SCALE GENOMIC DNA]</scope>
    <source>
        <strain evidence="5 6">23350_01</strain>
    </source>
</reference>
<dbReference type="PANTHER" id="PTHR43031:SF6">
    <property type="entry name" value="THIOSULFATE SULFURTRANSFERASE GLPE"/>
    <property type="match status" value="1"/>
</dbReference>
<evidence type="ECO:0000259" key="4">
    <source>
        <dbReference type="PROSITE" id="PS50206"/>
    </source>
</evidence>
<dbReference type="Pfam" id="PF00581">
    <property type="entry name" value="Rhodanese"/>
    <property type="match status" value="1"/>
</dbReference>
<dbReference type="GeneID" id="93227431"/>
<dbReference type="Gene3D" id="3.40.250.10">
    <property type="entry name" value="Rhodanese-like domain"/>
    <property type="match status" value="1"/>
</dbReference>
<name>A0ABT6ET59_9PAST</name>
<organism evidence="5 6">
    <name type="scientific">Exercitatus varius</name>
    <dbReference type="NCBI Taxonomy" id="67857"/>
    <lineage>
        <taxon>Bacteria</taxon>
        <taxon>Pseudomonadati</taxon>
        <taxon>Pseudomonadota</taxon>
        <taxon>Gammaproteobacteria</taxon>
        <taxon>Pasteurellales</taxon>
        <taxon>Pasteurellaceae</taxon>
        <taxon>Exercitatus</taxon>
    </lineage>
</organism>
<dbReference type="GO" id="GO:0004792">
    <property type="term" value="F:thiosulfate-cyanide sulfurtransferase activity"/>
    <property type="evidence" value="ECO:0007669"/>
    <property type="project" value="UniProtKB-EC"/>
</dbReference>
<dbReference type="SMART" id="SM00450">
    <property type="entry name" value="RHOD"/>
    <property type="match status" value="1"/>
</dbReference>
<evidence type="ECO:0000313" key="5">
    <source>
        <dbReference type="EMBL" id="MDG2946735.1"/>
    </source>
</evidence>
<proteinExistence type="inferred from homology"/>
<dbReference type="EMBL" id="JARQTX010000011">
    <property type="protein sequence ID" value="MDG2946735.1"/>
    <property type="molecule type" value="Genomic_DNA"/>
</dbReference>
<comment type="catalytic activity">
    <reaction evidence="3">
        <text>thiosulfate + hydrogen cyanide = thiocyanate + sulfite + 2 H(+)</text>
        <dbReference type="Rhea" id="RHEA:16881"/>
        <dbReference type="ChEBI" id="CHEBI:15378"/>
        <dbReference type="ChEBI" id="CHEBI:17359"/>
        <dbReference type="ChEBI" id="CHEBI:18022"/>
        <dbReference type="ChEBI" id="CHEBI:18407"/>
        <dbReference type="ChEBI" id="CHEBI:33542"/>
        <dbReference type="EC" id="2.8.1.1"/>
    </reaction>
</comment>
<dbReference type="RefSeq" id="WP_202936272.1">
    <property type="nucleotide sequence ID" value="NZ_JARQTO010000012.1"/>
</dbReference>
<feature type="active site" description="Cysteine persulfide intermediate" evidence="3">
    <location>
        <position position="64"/>
    </location>
</feature>
<keyword evidence="6" id="KW-1185">Reference proteome</keyword>
<accession>A0ABT6ET59</accession>
<dbReference type="InterPro" id="IPR050229">
    <property type="entry name" value="GlpE_sulfurtransferase"/>
</dbReference>
<dbReference type="EC" id="2.8.1.1" evidence="3"/>
<dbReference type="Proteomes" id="UP001216057">
    <property type="component" value="Unassembled WGS sequence"/>
</dbReference>
<dbReference type="PANTHER" id="PTHR43031">
    <property type="entry name" value="FAD-DEPENDENT OXIDOREDUCTASE"/>
    <property type="match status" value="1"/>
</dbReference>
<dbReference type="HAMAP" id="MF_01009">
    <property type="entry name" value="Thiosulf_sulfurtr"/>
    <property type="match status" value="1"/>
</dbReference>
<dbReference type="PROSITE" id="PS50206">
    <property type="entry name" value="RHODANESE_3"/>
    <property type="match status" value="1"/>
</dbReference>